<organism evidence="2 3">
    <name type="scientific">Nepenthes gracilis</name>
    <name type="common">Slender pitcher plant</name>
    <dbReference type="NCBI Taxonomy" id="150966"/>
    <lineage>
        <taxon>Eukaryota</taxon>
        <taxon>Viridiplantae</taxon>
        <taxon>Streptophyta</taxon>
        <taxon>Embryophyta</taxon>
        <taxon>Tracheophyta</taxon>
        <taxon>Spermatophyta</taxon>
        <taxon>Magnoliopsida</taxon>
        <taxon>eudicotyledons</taxon>
        <taxon>Gunneridae</taxon>
        <taxon>Pentapetalae</taxon>
        <taxon>Caryophyllales</taxon>
        <taxon>Nepenthaceae</taxon>
        <taxon>Nepenthes</taxon>
    </lineage>
</organism>
<proteinExistence type="predicted"/>
<dbReference type="AlphaFoldDB" id="A0AAD3SFX8"/>
<keyword evidence="3" id="KW-1185">Reference proteome</keyword>
<evidence type="ECO:0000313" key="3">
    <source>
        <dbReference type="Proteomes" id="UP001279734"/>
    </source>
</evidence>
<reference evidence="2" key="1">
    <citation type="submission" date="2023-05" db="EMBL/GenBank/DDBJ databases">
        <title>Nepenthes gracilis genome sequencing.</title>
        <authorList>
            <person name="Fukushima K."/>
        </authorList>
    </citation>
    <scope>NUCLEOTIDE SEQUENCE</scope>
    <source>
        <strain evidence="2">SING2019-196</strain>
    </source>
</reference>
<evidence type="ECO:0000313" key="2">
    <source>
        <dbReference type="EMBL" id="GMH10477.1"/>
    </source>
</evidence>
<gene>
    <name evidence="2" type="ORF">Nepgr_012318</name>
</gene>
<feature type="region of interest" description="Disordered" evidence="1">
    <location>
        <begin position="108"/>
        <end position="128"/>
    </location>
</feature>
<protein>
    <submittedName>
        <fullName evidence="2">Uncharacterized protein</fullName>
    </submittedName>
</protein>
<evidence type="ECO:0000256" key="1">
    <source>
        <dbReference type="SAM" id="MobiDB-lite"/>
    </source>
</evidence>
<name>A0AAD3SFX8_NEPGR</name>
<dbReference type="EMBL" id="BSYO01000010">
    <property type="protein sequence ID" value="GMH10477.1"/>
    <property type="molecule type" value="Genomic_DNA"/>
</dbReference>
<comment type="caution">
    <text evidence="2">The sequence shown here is derived from an EMBL/GenBank/DDBJ whole genome shotgun (WGS) entry which is preliminary data.</text>
</comment>
<accession>A0AAD3SFX8</accession>
<dbReference type="Proteomes" id="UP001279734">
    <property type="component" value="Unassembled WGS sequence"/>
</dbReference>
<feature type="compositionally biased region" description="Basic and acidic residues" evidence="1">
    <location>
        <begin position="117"/>
        <end position="128"/>
    </location>
</feature>
<sequence>MLAPSPWTAITSSDEIGEASSGRCPRMLGKLVDRKKSIMDADGYISQTFCTLKEQIATIGSLGSGLKTFFQRVAPVFPKRRELPFFSVYAQRMSSLKTPAGMAKGSLLASASSSKKWPAEEDRAEVGP</sequence>